<comment type="caution">
    <text evidence="1">The sequence shown here is derived from an EMBL/GenBank/DDBJ whole genome shotgun (WGS) entry which is preliminary data.</text>
</comment>
<gene>
    <name evidence="1" type="ORF">ILUMI_12114</name>
</gene>
<reference evidence="1" key="1">
    <citation type="submission" date="2019-08" db="EMBL/GenBank/DDBJ databases">
        <title>The genome of the North American firefly Photinus pyralis.</title>
        <authorList>
            <consortium name="Photinus pyralis genome working group"/>
            <person name="Fallon T.R."/>
            <person name="Sander Lower S.E."/>
            <person name="Weng J.-K."/>
        </authorList>
    </citation>
    <scope>NUCLEOTIDE SEQUENCE</scope>
    <source>
        <strain evidence="1">TRF0915ILg1</strain>
        <tissue evidence="1">Whole body</tissue>
    </source>
</reference>
<dbReference type="AlphaFoldDB" id="A0A8K0GC40"/>
<dbReference type="GO" id="GO:0003676">
    <property type="term" value="F:nucleic acid binding"/>
    <property type="evidence" value="ECO:0007669"/>
    <property type="project" value="InterPro"/>
</dbReference>
<dbReference type="PANTHER" id="PTHR47326">
    <property type="entry name" value="TRANSPOSABLE ELEMENT TC3 TRANSPOSASE-LIKE PROTEIN"/>
    <property type="match status" value="1"/>
</dbReference>
<sequence length="150" mass="18017">MKHQNYLKFLIFSDEATFTTNGNVSSQNCRFWSKENPNFIINTRSQHYKKVNIWSAITYDKIIGPYFFERNFNQFYCLGMLDNYFLDKMENFNLDYRMKCVFQQDECPTHSTRLISDWCSSKFVQNWIGRYGPIFWPPHSPGLTPCDFHL</sequence>
<dbReference type="OrthoDB" id="6764275at2759"/>
<evidence type="ECO:0008006" key="3">
    <source>
        <dbReference type="Google" id="ProtNLM"/>
    </source>
</evidence>
<evidence type="ECO:0000313" key="1">
    <source>
        <dbReference type="EMBL" id="KAF2894059.1"/>
    </source>
</evidence>
<dbReference type="Proteomes" id="UP000801492">
    <property type="component" value="Unassembled WGS sequence"/>
</dbReference>
<organism evidence="1 2">
    <name type="scientific">Ignelater luminosus</name>
    <name type="common">Cucubano</name>
    <name type="synonym">Pyrophorus luminosus</name>
    <dbReference type="NCBI Taxonomy" id="2038154"/>
    <lineage>
        <taxon>Eukaryota</taxon>
        <taxon>Metazoa</taxon>
        <taxon>Ecdysozoa</taxon>
        <taxon>Arthropoda</taxon>
        <taxon>Hexapoda</taxon>
        <taxon>Insecta</taxon>
        <taxon>Pterygota</taxon>
        <taxon>Neoptera</taxon>
        <taxon>Endopterygota</taxon>
        <taxon>Coleoptera</taxon>
        <taxon>Polyphaga</taxon>
        <taxon>Elateriformia</taxon>
        <taxon>Elateroidea</taxon>
        <taxon>Elateridae</taxon>
        <taxon>Agrypninae</taxon>
        <taxon>Pyrophorini</taxon>
        <taxon>Ignelater</taxon>
    </lineage>
</organism>
<dbReference type="PANTHER" id="PTHR47326:SF1">
    <property type="entry name" value="HTH PSQ-TYPE DOMAIN-CONTAINING PROTEIN"/>
    <property type="match status" value="1"/>
</dbReference>
<accession>A0A8K0GC40</accession>
<protein>
    <recommendedName>
        <fullName evidence="3">Transposase</fullName>
    </recommendedName>
</protein>
<evidence type="ECO:0000313" key="2">
    <source>
        <dbReference type="Proteomes" id="UP000801492"/>
    </source>
</evidence>
<name>A0A8K0GC40_IGNLU</name>
<keyword evidence="2" id="KW-1185">Reference proteome</keyword>
<proteinExistence type="predicted"/>
<dbReference type="EMBL" id="VTPC01007387">
    <property type="protein sequence ID" value="KAF2894059.1"/>
    <property type="molecule type" value="Genomic_DNA"/>
</dbReference>
<dbReference type="Gene3D" id="3.30.420.10">
    <property type="entry name" value="Ribonuclease H-like superfamily/Ribonuclease H"/>
    <property type="match status" value="1"/>
</dbReference>
<dbReference type="InterPro" id="IPR036397">
    <property type="entry name" value="RNaseH_sf"/>
</dbReference>